<reference evidence="6 7" key="1">
    <citation type="submission" date="2014-07" db="EMBL/GenBank/DDBJ databases">
        <title>Genome of Flavobacterium hydatis DSM 2063.</title>
        <authorList>
            <person name="Pipes S.E."/>
            <person name="Stropko S.J."/>
            <person name="Newman J.D."/>
        </authorList>
    </citation>
    <scope>NUCLEOTIDE SEQUENCE [LARGE SCALE GENOMIC DNA]</scope>
    <source>
        <strain evidence="6 7">DSM 2063</strain>
    </source>
</reference>
<keyword evidence="6" id="KW-0282">Flagellum</keyword>
<dbReference type="EMBL" id="JPRM01000038">
    <property type="protein sequence ID" value="KFF10650.1"/>
    <property type="molecule type" value="Genomic_DNA"/>
</dbReference>
<dbReference type="CDD" id="cd07185">
    <property type="entry name" value="OmpA_C-like"/>
    <property type="match status" value="1"/>
</dbReference>
<keyword evidence="6" id="KW-0969">Cilium</keyword>
<dbReference type="SUPFAM" id="SSF49464">
    <property type="entry name" value="Carboxypeptidase regulatory domain-like"/>
    <property type="match status" value="1"/>
</dbReference>
<dbReference type="GO" id="GO:0009279">
    <property type="term" value="C:cell outer membrane"/>
    <property type="evidence" value="ECO:0007669"/>
    <property type="project" value="UniProtKB-SubCell"/>
</dbReference>
<evidence type="ECO:0000313" key="7">
    <source>
        <dbReference type="Proteomes" id="UP000028712"/>
    </source>
</evidence>
<evidence type="ECO:0000256" key="2">
    <source>
        <dbReference type="ARBA" id="ARBA00023136"/>
    </source>
</evidence>
<evidence type="ECO:0000259" key="5">
    <source>
        <dbReference type="PROSITE" id="PS51123"/>
    </source>
</evidence>
<dbReference type="STRING" id="991.IW20_20495"/>
<comment type="caution">
    <text evidence="6">The sequence shown here is derived from an EMBL/GenBank/DDBJ whole genome shotgun (WGS) entry which is preliminary data.</text>
</comment>
<dbReference type="PROSITE" id="PS51123">
    <property type="entry name" value="OMPA_2"/>
    <property type="match status" value="1"/>
</dbReference>
<accession>A0A086A1T6</accession>
<organism evidence="6 7">
    <name type="scientific">Flavobacterium hydatis</name>
    <name type="common">Cytophaga aquatilis</name>
    <dbReference type="NCBI Taxonomy" id="991"/>
    <lineage>
        <taxon>Bacteria</taxon>
        <taxon>Pseudomonadati</taxon>
        <taxon>Bacteroidota</taxon>
        <taxon>Flavobacteriia</taxon>
        <taxon>Flavobacteriales</taxon>
        <taxon>Flavobacteriaceae</taxon>
        <taxon>Flavobacterium</taxon>
    </lineage>
</organism>
<dbReference type="InterPro" id="IPR036737">
    <property type="entry name" value="OmpA-like_sf"/>
</dbReference>
<feature type="non-terminal residue" evidence="6">
    <location>
        <position position="1"/>
    </location>
</feature>
<evidence type="ECO:0000256" key="3">
    <source>
        <dbReference type="ARBA" id="ARBA00023237"/>
    </source>
</evidence>
<proteinExistence type="predicted"/>
<dbReference type="InterPro" id="IPR006665">
    <property type="entry name" value="OmpA-like"/>
</dbReference>
<sequence>ETNAALENVKVTLLDDQFKTINEVTTAADGAYSFKVDCNKTYHIRVAKQDYETIEVPVIIKEQPGETKQPIALEKRIKPITVGTDLAKTLNIPIIYFDLDKSIIRKDAAFELEKILAVMQQYPKMKIDIRSHTDSRQTAKYNLALSDRRAKSTQQWLIKNGIKANRLTAKGYGESQLVNHCSDGVPCSETEHQLNRRSEFIVVSME</sequence>
<dbReference type="SUPFAM" id="SSF103088">
    <property type="entry name" value="OmpA-like"/>
    <property type="match status" value="1"/>
</dbReference>
<keyword evidence="3" id="KW-0998">Cell outer membrane</keyword>
<dbReference type="PANTHER" id="PTHR30329:SF21">
    <property type="entry name" value="LIPOPROTEIN YIAD-RELATED"/>
    <property type="match status" value="1"/>
</dbReference>
<dbReference type="eggNOG" id="COG2885">
    <property type="taxonomic scope" value="Bacteria"/>
</dbReference>
<evidence type="ECO:0000313" key="6">
    <source>
        <dbReference type="EMBL" id="KFF10650.1"/>
    </source>
</evidence>
<dbReference type="Gene3D" id="2.60.40.1120">
    <property type="entry name" value="Carboxypeptidase-like, regulatory domain"/>
    <property type="match status" value="1"/>
</dbReference>
<dbReference type="Proteomes" id="UP000028712">
    <property type="component" value="Unassembled WGS sequence"/>
</dbReference>
<dbReference type="Gene3D" id="3.30.1330.60">
    <property type="entry name" value="OmpA-like domain"/>
    <property type="match status" value="1"/>
</dbReference>
<dbReference type="InterPro" id="IPR006664">
    <property type="entry name" value="OMP_bac"/>
</dbReference>
<dbReference type="InterPro" id="IPR050330">
    <property type="entry name" value="Bact_OuterMem_StrucFunc"/>
</dbReference>
<dbReference type="PANTHER" id="PTHR30329">
    <property type="entry name" value="STATOR ELEMENT OF FLAGELLAR MOTOR COMPLEX"/>
    <property type="match status" value="1"/>
</dbReference>
<feature type="domain" description="OmpA-like" evidence="5">
    <location>
        <begin position="84"/>
        <end position="206"/>
    </location>
</feature>
<evidence type="ECO:0000256" key="1">
    <source>
        <dbReference type="ARBA" id="ARBA00004442"/>
    </source>
</evidence>
<keyword evidence="6" id="KW-0966">Cell projection</keyword>
<dbReference type="InterPro" id="IPR008969">
    <property type="entry name" value="CarboxyPept-like_regulatory"/>
</dbReference>
<keyword evidence="2 4" id="KW-0472">Membrane</keyword>
<dbReference type="Pfam" id="PF00691">
    <property type="entry name" value="OmpA"/>
    <property type="match status" value="1"/>
</dbReference>
<dbReference type="AlphaFoldDB" id="A0A086A1T6"/>
<evidence type="ECO:0000256" key="4">
    <source>
        <dbReference type="PROSITE-ProRule" id="PRU00473"/>
    </source>
</evidence>
<dbReference type="PRINTS" id="PR01021">
    <property type="entry name" value="OMPADOMAIN"/>
</dbReference>
<protein>
    <submittedName>
        <fullName evidence="6">Flagellar motor protein MotB</fullName>
    </submittedName>
</protein>
<dbReference type="RefSeq" id="WP_035626591.1">
    <property type="nucleotide sequence ID" value="NZ_JPRM01000038.1"/>
</dbReference>
<name>A0A086A1T6_FLAHY</name>
<comment type="subcellular location">
    <subcellularLocation>
        <location evidence="1">Cell outer membrane</location>
    </subcellularLocation>
</comment>
<gene>
    <name evidence="6" type="ORF">IW20_20495</name>
</gene>